<proteinExistence type="inferred from homology"/>
<gene>
    <name evidence="3" type="primary">NS3</name>
</gene>
<evidence type="ECO:0000256" key="1">
    <source>
        <dbReference type="ARBA" id="ARBA00006302"/>
    </source>
</evidence>
<evidence type="ECO:0000256" key="2">
    <source>
        <dbReference type="SAM" id="Phobius"/>
    </source>
</evidence>
<dbReference type="InterPro" id="IPR002565">
    <property type="entry name" value="Orbi_NS3"/>
</dbReference>
<comment type="similarity">
    <text evidence="1">Belongs to the orbivirus NS3 family.</text>
</comment>
<keyword evidence="2" id="KW-0472">Membrane</keyword>
<keyword evidence="2" id="KW-1133">Transmembrane helix</keyword>
<organism evidence="3">
    <name type="scientific">Corriparta virus</name>
    <dbReference type="NCBI Taxonomy" id="40053"/>
    <lineage>
        <taxon>Viruses</taxon>
        <taxon>Riboviria</taxon>
        <taxon>Orthornavirae</taxon>
        <taxon>Duplornaviricota</taxon>
        <taxon>Resentoviricetes</taxon>
        <taxon>Reovirales</taxon>
        <taxon>Sedoreoviridae</taxon>
        <taxon>Orbivirus</taxon>
        <taxon>Orbivirus alphamitchellense</taxon>
    </lineage>
</organism>
<feature type="transmembrane region" description="Helical" evidence="2">
    <location>
        <begin position="166"/>
        <end position="186"/>
    </location>
</feature>
<dbReference type="EMBL" id="MW809648">
    <property type="protein sequence ID" value="QWE80481.1"/>
    <property type="molecule type" value="Genomic_RNA"/>
</dbReference>
<keyword evidence="2" id="KW-0812">Transmembrane</keyword>
<sequence>MLALADSIVGAKPRQDVVVTMVSPEKLGLLKDKTVEDKDRDGALSILTNAVVSATGANETQKNEKAAFGAISEALKDDEITRRSKRMTYATSVQELEKDIVKYRNTIRLFECARIACAIVILLAQGALTCLDFISKDHVTSLAKLVGDDGTADFSAMSRLRAMRGAVNLALILFGAAVLITGRNVAMMKMKKRSMKRDLVKRRAYLDAISDMGLLNRFLDDLTPPSYAAAKAPYGYDL</sequence>
<accession>A0A8E8U6U9</accession>
<protein>
    <submittedName>
        <fullName evidence="3">Nonstructural protein NS3</fullName>
    </submittedName>
</protein>
<name>A0A8E8U6U9_9REOV</name>
<dbReference type="Pfam" id="PF01616">
    <property type="entry name" value="Orbi_NS3"/>
    <property type="match status" value="1"/>
</dbReference>
<reference evidence="3" key="1">
    <citation type="submission" date="2021-03" db="EMBL/GenBank/DDBJ databases">
        <title>New orbiviruses detected in biting midges and mosquitoes from the Zambezi region, Namibia.</title>
        <authorList>
            <person name="Guggemos H.D."/>
            <person name="Fendt M."/>
            <person name="Hermanns K."/>
            <person name="Hieke C."/>
            <person name="Heyde V."/>
            <person name="Mfune J.K.E."/>
            <person name="Borgemeister C."/>
            <person name="Junglen S."/>
        </authorList>
    </citation>
    <scope>NUCLEOTIDE SEQUENCE</scope>
    <source>
        <strain evidence="3">MP416-NA-2018</strain>
    </source>
</reference>
<evidence type="ECO:0000313" key="3">
    <source>
        <dbReference type="EMBL" id="QWE80481.1"/>
    </source>
</evidence>